<evidence type="ECO:0000313" key="2">
    <source>
        <dbReference type="EMBL" id="CAI9920598.1"/>
    </source>
</evidence>
<dbReference type="EMBL" id="CATOUU010000202">
    <property type="protein sequence ID" value="CAI9920598.1"/>
    <property type="molecule type" value="Genomic_DNA"/>
</dbReference>
<feature type="coiled-coil region" evidence="1">
    <location>
        <begin position="222"/>
        <end position="266"/>
    </location>
</feature>
<reference evidence="2" key="1">
    <citation type="submission" date="2023-06" db="EMBL/GenBank/DDBJ databases">
        <authorList>
            <person name="Kurt Z."/>
        </authorList>
    </citation>
    <scope>NUCLEOTIDE SEQUENCE</scope>
</reference>
<dbReference type="EMBL" id="CAXDID020000202">
    <property type="protein sequence ID" value="CAL6054395.1"/>
    <property type="molecule type" value="Genomic_DNA"/>
</dbReference>
<gene>
    <name evidence="3" type="ORF">HINF_LOCUS46043</name>
    <name evidence="2" type="ORF">HINF_LOCUS8243</name>
</gene>
<keyword evidence="4" id="KW-1185">Reference proteome</keyword>
<accession>A0AA86NKE0</accession>
<dbReference type="AlphaFoldDB" id="A0AA86NKE0"/>
<comment type="caution">
    <text evidence="2">The sequence shown here is derived from an EMBL/GenBank/DDBJ whole genome shotgun (WGS) entry which is preliminary data.</text>
</comment>
<organism evidence="2">
    <name type="scientific">Hexamita inflata</name>
    <dbReference type="NCBI Taxonomy" id="28002"/>
    <lineage>
        <taxon>Eukaryota</taxon>
        <taxon>Metamonada</taxon>
        <taxon>Diplomonadida</taxon>
        <taxon>Hexamitidae</taxon>
        <taxon>Hexamitinae</taxon>
        <taxon>Hexamita</taxon>
    </lineage>
</organism>
<evidence type="ECO:0000256" key="1">
    <source>
        <dbReference type="SAM" id="Coils"/>
    </source>
</evidence>
<protein>
    <submittedName>
        <fullName evidence="3">Hypothetical_protein</fullName>
    </submittedName>
</protein>
<name>A0AA86NKE0_9EUKA</name>
<keyword evidence="1" id="KW-0175">Coiled coil</keyword>
<sequence>MKLSGGNMDLLRQNHDCGQRDKKYMYLYILNENGQNILKCKIFQDCNMRTRHQVHHIGLSYLSNIPRNDQISNKILTNLRGKFKFKNKKDYNTKYLNCFQHHNTRSLQIYKVRTKTRQNIYYDLLIYIRFKKRFMIGQFFQHFINKMTETEQTNIIETEVSEKNPNVLEVMKQKHKEDNIDRMNKDIQPKAKEGYEYKFGKNGWRQQKIITEEEKQAKGQQLKQAKQLKAQAALQQDQSQDQTETIKDLQKQLKQISEQLFTKQKEDEVKQPIKIMKTKKQREVRVVDQRVNSILQNLGYSQIKIEEYSE</sequence>
<evidence type="ECO:0000313" key="3">
    <source>
        <dbReference type="EMBL" id="CAL6054395.1"/>
    </source>
</evidence>
<reference evidence="3 4" key="2">
    <citation type="submission" date="2024-07" db="EMBL/GenBank/DDBJ databases">
        <authorList>
            <person name="Akdeniz Z."/>
        </authorList>
    </citation>
    <scope>NUCLEOTIDE SEQUENCE [LARGE SCALE GENOMIC DNA]</scope>
</reference>
<proteinExistence type="predicted"/>
<dbReference type="Proteomes" id="UP001642409">
    <property type="component" value="Unassembled WGS sequence"/>
</dbReference>
<evidence type="ECO:0000313" key="4">
    <source>
        <dbReference type="Proteomes" id="UP001642409"/>
    </source>
</evidence>